<dbReference type="AlphaFoldDB" id="A0AAE1NC48"/>
<dbReference type="EMBL" id="JAWZYT010006963">
    <property type="protein sequence ID" value="KAK4287280.1"/>
    <property type="molecule type" value="Genomic_DNA"/>
</dbReference>
<evidence type="ECO:0000256" key="1">
    <source>
        <dbReference type="SAM" id="MobiDB-lite"/>
    </source>
</evidence>
<evidence type="ECO:0000313" key="2">
    <source>
        <dbReference type="EMBL" id="KAK4287280.1"/>
    </source>
</evidence>
<feature type="region of interest" description="Disordered" evidence="1">
    <location>
        <begin position="1"/>
        <end position="33"/>
    </location>
</feature>
<comment type="caution">
    <text evidence="2">The sequence shown here is derived from an EMBL/GenBank/DDBJ whole genome shotgun (WGS) entry which is preliminary data.</text>
</comment>
<proteinExistence type="predicted"/>
<organism evidence="2 3">
    <name type="scientific">Petrolisthes manimaculis</name>
    <dbReference type="NCBI Taxonomy" id="1843537"/>
    <lineage>
        <taxon>Eukaryota</taxon>
        <taxon>Metazoa</taxon>
        <taxon>Ecdysozoa</taxon>
        <taxon>Arthropoda</taxon>
        <taxon>Crustacea</taxon>
        <taxon>Multicrustacea</taxon>
        <taxon>Malacostraca</taxon>
        <taxon>Eumalacostraca</taxon>
        <taxon>Eucarida</taxon>
        <taxon>Decapoda</taxon>
        <taxon>Pleocyemata</taxon>
        <taxon>Anomura</taxon>
        <taxon>Galatheoidea</taxon>
        <taxon>Porcellanidae</taxon>
        <taxon>Petrolisthes</taxon>
    </lineage>
</organism>
<protein>
    <submittedName>
        <fullName evidence="2">Uncharacterized protein</fullName>
    </submittedName>
</protein>
<accession>A0AAE1NC48</accession>
<reference evidence="2" key="1">
    <citation type="submission" date="2023-11" db="EMBL/GenBank/DDBJ databases">
        <title>Genome assemblies of two species of porcelain crab, Petrolisthes cinctipes and Petrolisthes manimaculis (Anomura: Porcellanidae).</title>
        <authorList>
            <person name="Angst P."/>
        </authorList>
    </citation>
    <scope>NUCLEOTIDE SEQUENCE</scope>
    <source>
        <strain evidence="2">PB745_02</strain>
        <tissue evidence="2">Gill</tissue>
    </source>
</reference>
<evidence type="ECO:0000313" key="3">
    <source>
        <dbReference type="Proteomes" id="UP001292094"/>
    </source>
</evidence>
<name>A0AAE1NC48_9EUCA</name>
<feature type="region of interest" description="Disordered" evidence="1">
    <location>
        <begin position="101"/>
        <end position="125"/>
    </location>
</feature>
<keyword evidence="3" id="KW-1185">Reference proteome</keyword>
<dbReference type="Proteomes" id="UP001292094">
    <property type="component" value="Unassembled WGS sequence"/>
</dbReference>
<gene>
    <name evidence="2" type="ORF">Pmani_039645</name>
</gene>
<sequence>MSGAGWGGVTWPRPPGHPGHAPQHAPDLVSTNSTPYQLATPFAGVDDNDYLKLRVGNLASAVTLVMSCLADVAVRSGTPLITIRSSETAWPIERRAAVNKATEAGGVEEEERHCVRQGSEAAWHR</sequence>